<dbReference type="Pfam" id="PF00535">
    <property type="entry name" value="Glycos_transf_2"/>
    <property type="match status" value="1"/>
</dbReference>
<dbReference type="Gene3D" id="3.90.550.10">
    <property type="entry name" value="Spore Coat Polysaccharide Biosynthesis Protein SpsA, Chain A"/>
    <property type="match status" value="1"/>
</dbReference>
<gene>
    <name evidence="3" type="ORF">COS99_04800</name>
</gene>
<dbReference type="CDD" id="cd00761">
    <property type="entry name" value="Glyco_tranf_GTA_type"/>
    <property type="match status" value="1"/>
</dbReference>
<dbReference type="EMBL" id="PEWV01000047">
    <property type="protein sequence ID" value="PIU41555.1"/>
    <property type="molecule type" value="Genomic_DNA"/>
</dbReference>
<dbReference type="Proteomes" id="UP000230052">
    <property type="component" value="Unassembled WGS sequence"/>
</dbReference>
<dbReference type="SUPFAM" id="SSF53448">
    <property type="entry name" value="Nucleotide-diphospho-sugar transferases"/>
    <property type="match status" value="1"/>
</dbReference>
<keyword evidence="1" id="KW-0812">Transmembrane</keyword>
<dbReference type="InterPro" id="IPR001173">
    <property type="entry name" value="Glyco_trans_2-like"/>
</dbReference>
<keyword evidence="1" id="KW-0472">Membrane</keyword>
<dbReference type="PANTHER" id="PTHR43685:SF2">
    <property type="entry name" value="GLYCOSYLTRANSFERASE 2-LIKE DOMAIN-CONTAINING PROTEIN"/>
    <property type="match status" value="1"/>
</dbReference>
<dbReference type="InterPro" id="IPR029044">
    <property type="entry name" value="Nucleotide-diphossugar_trans"/>
</dbReference>
<accession>A0A2J0KT30</accession>
<evidence type="ECO:0000313" key="4">
    <source>
        <dbReference type="Proteomes" id="UP000230052"/>
    </source>
</evidence>
<reference evidence="3 4" key="1">
    <citation type="submission" date="2017-09" db="EMBL/GenBank/DDBJ databases">
        <title>Depth-based differentiation of microbial function through sediment-hosted aquifers and enrichment of novel symbionts in the deep terrestrial subsurface.</title>
        <authorList>
            <person name="Probst A.J."/>
            <person name="Ladd B."/>
            <person name="Jarett J.K."/>
            <person name="Geller-Mcgrath D.E."/>
            <person name="Sieber C.M."/>
            <person name="Emerson J.B."/>
            <person name="Anantharaman K."/>
            <person name="Thomas B.C."/>
            <person name="Malmstrom R."/>
            <person name="Stieglmeier M."/>
            <person name="Klingl A."/>
            <person name="Woyke T."/>
            <person name="Ryan C.M."/>
            <person name="Banfield J.F."/>
        </authorList>
    </citation>
    <scope>NUCLEOTIDE SEQUENCE [LARGE SCALE GENOMIC DNA]</scope>
    <source>
        <strain evidence="3">CG07_land_8_20_14_0_80_42_15</strain>
    </source>
</reference>
<organism evidence="3 4">
    <name type="scientific">Candidatus Aquitaenariimonas noxiae</name>
    <dbReference type="NCBI Taxonomy" id="1974741"/>
    <lineage>
        <taxon>Bacteria</taxon>
        <taxon>Pseudomonadati</taxon>
        <taxon>Candidatus Omnitrophota</taxon>
        <taxon>Candidatus Aquitaenariimonas</taxon>
    </lineage>
</organism>
<comment type="caution">
    <text evidence="3">The sequence shown here is derived from an EMBL/GenBank/DDBJ whole genome shotgun (WGS) entry which is preliminary data.</text>
</comment>
<feature type="domain" description="Glycosyltransferase 2-like" evidence="2">
    <location>
        <begin position="7"/>
        <end position="147"/>
    </location>
</feature>
<evidence type="ECO:0000256" key="1">
    <source>
        <dbReference type="SAM" id="Phobius"/>
    </source>
</evidence>
<keyword evidence="1" id="KW-1133">Transmembrane helix</keyword>
<evidence type="ECO:0000313" key="3">
    <source>
        <dbReference type="EMBL" id="PIU41555.1"/>
    </source>
</evidence>
<sequence length="325" mass="36767">MNSIVVSAIIPTFNRKKYLKKALDALLAQTYPHNKYGIVVVDDYSTDGTKELVEDIAKKSDVKIYYYVNDKAKGQAMVRNIAFQKAYGEFVASTDDDMTVKEDWIEKGLSHFTSSDILAVEGHTVSEDTKNLPFYHNMSMAGGTYGTGNIFYRKSILDKTGGLDEKLNYWHNYGSHYELGIRILEGEGKIVYGSDVVAYHPSFKMKAWSVVKNALKSGAIPYLYKKHGAKITSYLGFRIHRILISLLLLFFVFSILSLNYLSMIATLFSIIFIFVVTVPGFVKSGIRTQLKTLIIYSISHFLATLAFLHSCARHKIFPNIKMLRL</sequence>
<protein>
    <recommendedName>
        <fullName evidence="2">Glycosyltransferase 2-like domain-containing protein</fullName>
    </recommendedName>
</protein>
<dbReference type="PANTHER" id="PTHR43685">
    <property type="entry name" value="GLYCOSYLTRANSFERASE"/>
    <property type="match status" value="1"/>
</dbReference>
<proteinExistence type="predicted"/>
<feature type="transmembrane region" description="Helical" evidence="1">
    <location>
        <begin position="235"/>
        <end position="256"/>
    </location>
</feature>
<name>A0A2J0KT30_9BACT</name>
<feature type="transmembrane region" description="Helical" evidence="1">
    <location>
        <begin position="262"/>
        <end position="281"/>
    </location>
</feature>
<dbReference type="AlphaFoldDB" id="A0A2J0KT30"/>
<evidence type="ECO:0000259" key="2">
    <source>
        <dbReference type="Pfam" id="PF00535"/>
    </source>
</evidence>
<dbReference type="InterPro" id="IPR050834">
    <property type="entry name" value="Glycosyltransf_2"/>
</dbReference>